<keyword evidence="4" id="KW-1185">Reference proteome</keyword>
<dbReference type="EMBL" id="JAAGWZ010000001">
    <property type="protein sequence ID" value="NEM89944.1"/>
    <property type="molecule type" value="Genomic_DNA"/>
</dbReference>
<name>A0A7C9TPH2_9MICO</name>
<dbReference type="RefSeq" id="WP_163471632.1">
    <property type="nucleotide sequence ID" value="NZ_JAAGWZ010000001.1"/>
</dbReference>
<dbReference type="InterPro" id="IPR038277">
    <property type="entry name" value="UreF_sf"/>
</dbReference>
<dbReference type="InterPro" id="IPR002639">
    <property type="entry name" value="UreF"/>
</dbReference>
<gene>
    <name evidence="3" type="ORF">G3T37_01080</name>
</gene>
<dbReference type="PANTHER" id="PTHR33620:SF1">
    <property type="entry name" value="UREASE ACCESSORY PROTEIN F"/>
    <property type="match status" value="1"/>
</dbReference>
<evidence type="ECO:0000313" key="3">
    <source>
        <dbReference type="EMBL" id="NEM89944.1"/>
    </source>
</evidence>
<accession>A0A7C9TPH2</accession>
<reference evidence="3 4" key="1">
    <citation type="journal article" date="2014" name="Int. J. Syst. Evol. Microbiol.">
        <title>Description of Galbitalea soli gen. nov., sp. nov., and Frondihabitans sucicola sp. nov.</title>
        <authorList>
            <person name="Kim S.J."/>
            <person name="Lim J.M."/>
            <person name="Ahn J.H."/>
            <person name="Weon H.Y."/>
            <person name="Hamada M."/>
            <person name="Suzuki K."/>
            <person name="Ahn T.Y."/>
            <person name="Kwon S.W."/>
        </authorList>
    </citation>
    <scope>NUCLEOTIDE SEQUENCE [LARGE SCALE GENOMIC DNA]</scope>
    <source>
        <strain evidence="3 4">NBRC 108727</strain>
    </source>
</reference>
<dbReference type="AlphaFoldDB" id="A0A7C9TPH2"/>
<keyword evidence="1" id="KW-0996">Nickel insertion</keyword>
<dbReference type="Gene3D" id="1.10.4190.10">
    <property type="entry name" value="Urease accessory protein UreF"/>
    <property type="match status" value="1"/>
</dbReference>
<dbReference type="Proteomes" id="UP000479756">
    <property type="component" value="Unassembled WGS sequence"/>
</dbReference>
<proteinExistence type="predicted"/>
<comment type="caution">
    <text evidence="3">The sequence shown here is derived from an EMBL/GenBank/DDBJ whole genome shotgun (WGS) entry which is preliminary data.</text>
</comment>
<protein>
    <submittedName>
        <fullName evidence="3">Urease accessory protein</fullName>
    </submittedName>
</protein>
<dbReference type="GO" id="GO:0016151">
    <property type="term" value="F:nickel cation binding"/>
    <property type="evidence" value="ECO:0007669"/>
    <property type="project" value="InterPro"/>
</dbReference>
<evidence type="ECO:0000313" key="4">
    <source>
        <dbReference type="Proteomes" id="UP000479756"/>
    </source>
</evidence>
<sequence length="235" mass="24137">MAPPTDTLVDPATVALLLADGRLPTGGHVSSAGLEPALRGGMPAESIREWMIGRATTVSLTEAGTAVVAAHLARRSPGQNTTAAGLDAVTAAWAARTPSPVQRRLSRQLGRGYVRLATAVWAAAVGDTMNPRGPQPPRSVVLGVIAAAAGIEAASLVRLVVYEEAQAAASAALKLEPQDPLLVAGFVLDACAAAEPHVAAVAACRRPEEIPAASTPQSEGWTQAHSLLTERLFRA</sequence>
<organism evidence="3 4">
    <name type="scientific">Galbitalea soli</name>
    <dbReference type="NCBI Taxonomy" id="1268042"/>
    <lineage>
        <taxon>Bacteria</taxon>
        <taxon>Bacillati</taxon>
        <taxon>Actinomycetota</taxon>
        <taxon>Actinomycetes</taxon>
        <taxon>Micrococcales</taxon>
        <taxon>Microbacteriaceae</taxon>
        <taxon>Galbitalea</taxon>
    </lineage>
</organism>
<keyword evidence="2" id="KW-0143">Chaperone</keyword>
<evidence type="ECO:0000256" key="2">
    <source>
        <dbReference type="ARBA" id="ARBA00023186"/>
    </source>
</evidence>
<dbReference type="PANTHER" id="PTHR33620">
    <property type="entry name" value="UREASE ACCESSORY PROTEIN F"/>
    <property type="match status" value="1"/>
</dbReference>
<dbReference type="Pfam" id="PF01730">
    <property type="entry name" value="UreF"/>
    <property type="match status" value="1"/>
</dbReference>
<evidence type="ECO:0000256" key="1">
    <source>
        <dbReference type="ARBA" id="ARBA00022988"/>
    </source>
</evidence>